<dbReference type="RefSeq" id="WP_341370779.1">
    <property type="nucleotide sequence ID" value="NZ_JBBPCO010000007.1"/>
</dbReference>
<protein>
    <recommendedName>
        <fullName evidence="3">Ribulose bisphosphate carboxylase small subunit</fullName>
        <shortName evidence="3">RuBisCO small subunit</shortName>
    </recommendedName>
</protein>
<evidence type="ECO:0000313" key="5">
    <source>
        <dbReference type="EMBL" id="MEK8089721.1"/>
    </source>
</evidence>
<dbReference type="InterPro" id="IPR000894">
    <property type="entry name" value="RuBisCO_ssu_dom"/>
</dbReference>
<keyword evidence="2 3" id="KW-0120">Carbon dioxide fixation</keyword>
<name>A0ABU9D869_9PROT</name>
<keyword evidence="6" id="KW-1185">Reference proteome</keyword>
<evidence type="ECO:0000256" key="3">
    <source>
        <dbReference type="HAMAP-Rule" id="MF_00859"/>
    </source>
</evidence>
<keyword evidence="1 3" id="KW-0113">Calvin cycle</keyword>
<evidence type="ECO:0000259" key="4">
    <source>
        <dbReference type="SMART" id="SM00961"/>
    </source>
</evidence>
<dbReference type="HAMAP" id="MF_00859">
    <property type="entry name" value="RuBisCO_S_bact"/>
    <property type="match status" value="1"/>
</dbReference>
<comment type="caution">
    <text evidence="5">The sequence shown here is derived from an EMBL/GenBank/DDBJ whole genome shotgun (WGS) entry which is preliminary data.</text>
</comment>
<dbReference type="Pfam" id="PF00101">
    <property type="entry name" value="RuBisCO_small"/>
    <property type="match status" value="1"/>
</dbReference>
<sequence>MADVQDYKQETRYETFSYLPTLSSDAVRKQIQFMVNQGWNPAVEHVEPSRSFNHFWYMWKLPMFGEQNVDRILAELEACRREYPNHLIRLIGYDNYSQSQGLSFVVYRGGR</sequence>
<comment type="similarity">
    <text evidence="3">Belongs to the RuBisCO small chain family.</text>
</comment>
<comment type="subunit">
    <text evidence="3">Heterohexadecamer of 8 large and 8 small subunits.</text>
</comment>
<gene>
    <name evidence="3" type="primary">cbbS</name>
    <name evidence="5" type="ORF">WOB96_08060</name>
</gene>
<dbReference type="PANTHER" id="PTHR31262">
    <property type="entry name" value="RIBULOSE BISPHOSPHATE CARBOXYLASE SMALL CHAIN 1, CHLOROPLASTIC"/>
    <property type="match status" value="1"/>
</dbReference>
<dbReference type="SMART" id="SM00961">
    <property type="entry name" value="RuBisCO_small"/>
    <property type="match status" value="1"/>
</dbReference>
<evidence type="ECO:0000256" key="2">
    <source>
        <dbReference type="ARBA" id="ARBA00023300"/>
    </source>
</evidence>
<organism evidence="5 6">
    <name type="scientific">Thermithiobacillus plumbiphilus</name>
    <dbReference type="NCBI Taxonomy" id="1729899"/>
    <lineage>
        <taxon>Bacteria</taxon>
        <taxon>Pseudomonadati</taxon>
        <taxon>Pseudomonadota</taxon>
        <taxon>Acidithiobacillia</taxon>
        <taxon>Acidithiobacillales</taxon>
        <taxon>Thermithiobacillaceae</taxon>
        <taxon>Thermithiobacillus</taxon>
    </lineage>
</organism>
<dbReference type="SUPFAM" id="SSF55239">
    <property type="entry name" value="RuBisCO, small subunit"/>
    <property type="match status" value="1"/>
</dbReference>
<dbReference type="EMBL" id="JBBPCO010000007">
    <property type="protein sequence ID" value="MEK8089721.1"/>
    <property type="molecule type" value="Genomic_DNA"/>
</dbReference>
<accession>A0ABU9D869</accession>
<dbReference type="Proteomes" id="UP001446205">
    <property type="component" value="Unassembled WGS sequence"/>
</dbReference>
<comment type="miscellaneous">
    <text evidence="3">The basic functional RuBisCO is composed of a large chain homodimer in a 'head-to-tail' conformation. In form I RuBisCO this homodimer is arranged in a barrel-like tetramer with the small subunits forming a tetrameric 'cap' on each end of the 'barrel'.</text>
</comment>
<dbReference type="InterPro" id="IPR024681">
    <property type="entry name" value="RuBisCO_ssu"/>
</dbReference>
<dbReference type="Gene3D" id="3.30.190.10">
    <property type="entry name" value="Ribulose bisphosphate carboxylase, small subunit"/>
    <property type="match status" value="1"/>
</dbReference>
<evidence type="ECO:0000256" key="1">
    <source>
        <dbReference type="ARBA" id="ARBA00022567"/>
    </source>
</evidence>
<proteinExistence type="inferred from homology"/>
<dbReference type="CDD" id="cd03527">
    <property type="entry name" value="RuBisCO_small"/>
    <property type="match status" value="1"/>
</dbReference>
<dbReference type="InterPro" id="IPR036385">
    <property type="entry name" value="RuBisCO_ssu_sf"/>
</dbReference>
<feature type="domain" description="Ribulose bisphosphate carboxylase small subunit" evidence="4">
    <location>
        <begin position="12"/>
        <end position="109"/>
    </location>
</feature>
<reference evidence="5 6" key="1">
    <citation type="submission" date="2024-04" db="EMBL/GenBank/DDBJ databases">
        <authorList>
            <person name="Abashina T."/>
            <person name="Shaikin A."/>
        </authorList>
    </citation>
    <scope>NUCLEOTIDE SEQUENCE [LARGE SCALE GENOMIC DNA]</scope>
    <source>
        <strain evidence="5 6">AAFK</strain>
    </source>
</reference>
<evidence type="ECO:0000313" key="6">
    <source>
        <dbReference type="Proteomes" id="UP001446205"/>
    </source>
</evidence>
<comment type="function">
    <text evidence="3">RuBisCO catalyzes two reactions: the carboxylation of D-ribulose 1,5-bisphosphate, the primary event in carbon dioxide fixation, as well as the oxidative fragmentation of the pentose substrate. Both reactions occur simultaneously and in competition at the same active site. Although the small subunit is not catalytic it is essential for maximal activity.</text>
</comment>